<sequence length="197" mass="21439">MWIPVVPRFVPNFLSQGSELLNIYLLVCFSSTVDARFGSLAGSWSCSAPSQELTELLGTPKFTGLPDDVVQAALDDELNAGSDEDWSSHWGTSATIKQVTCAGAPYEQWCFVAAAAIGGAAYLTHRFVRAHHLMQAAAATSPAEKQRHVLAAYAAPHEVEAAAWYATRFKTRGAMIRLSAPLLWLAYLGMKHTTKRL</sequence>
<gene>
    <name evidence="1" type="ORF">WJX75_006899</name>
</gene>
<keyword evidence="2" id="KW-1185">Reference proteome</keyword>
<protein>
    <submittedName>
        <fullName evidence="1">Uncharacterized protein</fullName>
    </submittedName>
</protein>
<evidence type="ECO:0000313" key="1">
    <source>
        <dbReference type="EMBL" id="KAK9903491.1"/>
    </source>
</evidence>
<comment type="caution">
    <text evidence="1">The sequence shown here is derived from an EMBL/GenBank/DDBJ whole genome shotgun (WGS) entry which is preliminary data.</text>
</comment>
<proteinExistence type="predicted"/>
<accession>A0ABR2YE66</accession>
<evidence type="ECO:0000313" key="2">
    <source>
        <dbReference type="Proteomes" id="UP001491310"/>
    </source>
</evidence>
<dbReference type="Proteomes" id="UP001491310">
    <property type="component" value="Unassembled WGS sequence"/>
</dbReference>
<dbReference type="EMBL" id="JALJOT010000014">
    <property type="protein sequence ID" value="KAK9903491.1"/>
    <property type="molecule type" value="Genomic_DNA"/>
</dbReference>
<name>A0ABR2YE66_9CHLO</name>
<reference evidence="1 2" key="1">
    <citation type="journal article" date="2024" name="Nat. Commun.">
        <title>Phylogenomics reveals the evolutionary origins of lichenization in chlorophyte algae.</title>
        <authorList>
            <person name="Puginier C."/>
            <person name="Libourel C."/>
            <person name="Otte J."/>
            <person name="Skaloud P."/>
            <person name="Haon M."/>
            <person name="Grisel S."/>
            <person name="Petersen M."/>
            <person name="Berrin J.G."/>
            <person name="Delaux P.M."/>
            <person name="Dal Grande F."/>
            <person name="Keller J."/>
        </authorList>
    </citation>
    <scope>NUCLEOTIDE SEQUENCE [LARGE SCALE GENOMIC DNA]</scope>
    <source>
        <strain evidence="1 2">SAG 216-7</strain>
    </source>
</reference>
<organism evidence="1 2">
    <name type="scientific">Coccomyxa subellipsoidea</name>
    <dbReference type="NCBI Taxonomy" id="248742"/>
    <lineage>
        <taxon>Eukaryota</taxon>
        <taxon>Viridiplantae</taxon>
        <taxon>Chlorophyta</taxon>
        <taxon>core chlorophytes</taxon>
        <taxon>Trebouxiophyceae</taxon>
        <taxon>Trebouxiophyceae incertae sedis</taxon>
        <taxon>Coccomyxaceae</taxon>
        <taxon>Coccomyxa</taxon>
    </lineage>
</organism>